<feature type="region of interest" description="Disordered" evidence="1">
    <location>
        <begin position="20"/>
        <end position="154"/>
    </location>
</feature>
<name>A0A858RPZ5_9BACT</name>
<feature type="compositionally biased region" description="Basic and acidic residues" evidence="1">
    <location>
        <begin position="28"/>
        <end position="71"/>
    </location>
</feature>
<proteinExistence type="predicted"/>
<feature type="compositionally biased region" description="Basic and acidic residues" evidence="1">
    <location>
        <begin position="144"/>
        <end position="154"/>
    </location>
</feature>
<gene>
    <name evidence="2" type="ORF">HHL09_21220</name>
</gene>
<keyword evidence="3" id="KW-1185">Reference proteome</keyword>
<protein>
    <submittedName>
        <fullName evidence="2">Uncharacterized protein</fullName>
    </submittedName>
</protein>
<evidence type="ECO:0000256" key="1">
    <source>
        <dbReference type="SAM" id="MobiDB-lite"/>
    </source>
</evidence>
<dbReference type="Proteomes" id="UP000501812">
    <property type="component" value="Chromosome"/>
</dbReference>
<evidence type="ECO:0000313" key="2">
    <source>
        <dbReference type="EMBL" id="QJE98200.1"/>
    </source>
</evidence>
<dbReference type="RefSeq" id="WP_169456659.1">
    <property type="nucleotide sequence ID" value="NZ_CP051774.1"/>
</dbReference>
<dbReference type="KEGG" id="luo:HHL09_21220"/>
<organism evidence="2 3">
    <name type="scientific">Luteolibacter luteus</name>
    <dbReference type="NCBI Taxonomy" id="2728835"/>
    <lineage>
        <taxon>Bacteria</taxon>
        <taxon>Pseudomonadati</taxon>
        <taxon>Verrucomicrobiota</taxon>
        <taxon>Verrucomicrobiia</taxon>
        <taxon>Verrucomicrobiales</taxon>
        <taxon>Verrucomicrobiaceae</taxon>
        <taxon>Luteolibacter</taxon>
    </lineage>
</organism>
<dbReference type="PROSITE" id="PS51257">
    <property type="entry name" value="PROKAR_LIPOPROTEIN"/>
    <property type="match status" value="1"/>
</dbReference>
<accession>A0A858RPZ5</accession>
<reference evidence="2 3" key="1">
    <citation type="submission" date="2020-04" db="EMBL/GenBank/DDBJ databases">
        <title>Luteolibacter sp. G-1-1-1 isolated from soil.</title>
        <authorList>
            <person name="Dahal R.H."/>
        </authorList>
    </citation>
    <scope>NUCLEOTIDE SEQUENCE [LARGE SCALE GENOMIC DNA]</scope>
    <source>
        <strain evidence="2 3">G-1-1-1</strain>
    </source>
</reference>
<dbReference type="AlphaFoldDB" id="A0A858RPZ5"/>
<evidence type="ECO:0000313" key="3">
    <source>
        <dbReference type="Proteomes" id="UP000501812"/>
    </source>
</evidence>
<dbReference type="EMBL" id="CP051774">
    <property type="protein sequence ID" value="QJE98200.1"/>
    <property type="molecule type" value="Genomic_DNA"/>
</dbReference>
<sequence length="154" mass="16437">MRGSLSAAILALALVSCERNEAPQPGDHPPDRTPEGLITVEKKPGGAEANEPKDAPEEKKEEEVLIEKKAPVAEPAPGQPGKVISPFNGQLIDVSGMEPGSLVADPTYPPEAKKHFRVPDPNSEPAKQPQDLLDPSILIRPKGPPKEAEPEEKP</sequence>